<feature type="domain" description="Translation elongation factor EF1B beta/delta subunit guanine nucleotide exchange" evidence="7">
    <location>
        <begin position="251"/>
        <end position="337"/>
    </location>
</feature>
<dbReference type="PANTHER" id="PTHR11595">
    <property type="entry name" value="EF-HAND AND COILED-COIL DOMAIN-CONTAINING FAMILY MEMBER"/>
    <property type="match status" value="1"/>
</dbReference>
<dbReference type="GO" id="GO:0005829">
    <property type="term" value="C:cytosol"/>
    <property type="evidence" value="ECO:0007669"/>
    <property type="project" value="TreeGrafter"/>
</dbReference>
<evidence type="ECO:0000256" key="5">
    <source>
        <dbReference type="RuleBase" id="RU003791"/>
    </source>
</evidence>
<keyword evidence="2 5" id="KW-0251">Elongation factor</keyword>
<dbReference type="GO" id="GO:0005853">
    <property type="term" value="C:eukaryotic translation elongation factor 1 complex"/>
    <property type="evidence" value="ECO:0007669"/>
    <property type="project" value="InterPro"/>
</dbReference>
<dbReference type="AlphaFoldDB" id="A0A9J7FL12"/>
<dbReference type="FunFam" id="3.30.70.60:FF:000001">
    <property type="entry name" value="Elongation factor 1-beta 1 like"/>
    <property type="match status" value="1"/>
</dbReference>
<dbReference type="CDD" id="cd00292">
    <property type="entry name" value="EF1B"/>
    <property type="match status" value="1"/>
</dbReference>
<dbReference type="CTD" id="1936"/>
<comment type="similarity">
    <text evidence="1 5">Belongs to the EF-1-beta/EF-1-delta family.</text>
</comment>
<evidence type="ECO:0000313" key="9">
    <source>
        <dbReference type="Proteomes" id="UP001108280"/>
    </source>
</evidence>
<organism evidence="9 10">
    <name type="scientific">Cricetulus griseus</name>
    <name type="common">Chinese hamster</name>
    <name type="synonym">Cricetulus barabensis griseus</name>
    <dbReference type="NCBI Taxonomy" id="10029"/>
    <lineage>
        <taxon>Eukaryota</taxon>
        <taxon>Metazoa</taxon>
        <taxon>Chordata</taxon>
        <taxon>Craniata</taxon>
        <taxon>Vertebrata</taxon>
        <taxon>Euteleostomi</taxon>
        <taxon>Mammalia</taxon>
        <taxon>Eutheria</taxon>
        <taxon>Euarchontoglires</taxon>
        <taxon>Glires</taxon>
        <taxon>Rodentia</taxon>
        <taxon>Myomorpha</taxon>
        <taxon>Muroidea</taxon>
        <taxon>Cricetidae</taxon>
        <taxon>Cricetinae</taxon>
        <taxon>Cricetulus</taxon>
    </lineage>
</organism>
<dbReference type="GeneID" id="100755894"/>
<proteinExistence type="inferred from homology"/>
<evidence type="ECO:0000256" key="3">
    <source>
        <dbReference type="ARBA" id="ARBA00022917"/>
    </source>
</evidence>
<evidence type="ECO:0000256" key="6">
    <source>
        <dbReference type="SAM" id="MobiDB-lite"/>
    </source>
</evidence>
<reference evidence="9" key="1">
    <citation type="journal article" date="2018" name="Biotechnol. Bioeng.">
        <title>A reference genome of the Chinese hamster based on a hybrid assembly strategy.</title>
        <authorList>
            <person name="Rupp O."/>
            <person name="MacDonald M.L."/>
            <person name="Li S."/>
            <person name="Dhiman H."/>
            <person name="Polson S."/>
            <person name="Griep S."/>
            <person name="Heffner K."/>
            <person name="Hernandez I."/>
            <person name="Brinkrolf K."/>
            <person name="Jadhav V."/>
            <person name="Samoudi M."/>
            <person name="Hao H."/>
            <person name="Kingham B."/>
            <person name="Goesmann A."/>
            <person name="Betenbaugh M.J."/>
            <person name="Lewis N.E."/>
            <person name="Borth N."/>
            <person name="Lee K.H."/>
        </authorList>
    </citation>
    <scope>NUCLEOTIDE SEQUENCE [LARGE SCALE GENOMIC DNA]</scope>
    <source>
        <strain evidence="9">17A/GY</strain>
    </source>
</reference>
<accession>A0A9J7FL12</accession>
<dbReference type="Proteomes" id="UP001108280">
    <property type="component" value="Chromosome 2"/>
</dbReference>
<dbReference type="PROSITE" id="PS00824">
    <property type="entry name" value="EF1BD_1"/>
    <property type="match status" value="1"/>
</dbReference>
<dbReference type="InterPro" id="IPR014717">
    <property type="entry name" value="Transl_elong_EF1B/ribsomal_bS6"/>
</dbReference>
<dbReference type="Pfam" id="PF10587">
    <property type="entry name" value="EF-1_beta_acid"/>
    <property type="match status" value="1"/>
</dbReference>
<evidence type="ECO:0000256" key="2">
    <source>
        <dbReference type="ARBA" id="ARBA00022768"/>
    </source>
</evidence>
<keyword evidence="3 5" id="KW-0648">Protein biosynthesis</keyword>
<dbReference type="SUPFAM" id="SSF54984">
    <property type="entry name" value="eEF-1beta-like"/>
    <property type="match status" value="1"/>
</dbReference>
<dbReference type="PROSITE" id="PS00825">
    <property type="entry name" value="EF1BD_2"/>
    <property type="match status" value="1"/>
</dbReference>
<reference evidence="10" key="3">
    <citation type="submission" date="2025-08" db="UniProtKB">
        <authorList>
            <consortium name="RefSeq"/>
        </authorList>
    </citation>
    <scope>IDENTIFICATION</scope>
    <source>
        <strain evidence="10">17A/GY</strain>
        <tissue evidence="10">Liver</tissue>
    </source>
</reference>
<dbReference type="Pfam" id="PF00736">
    <property type="entry name" value="EF1_GNE"/>
    <property type="match status" value="1"/>
</dbReference>
<dbReference type="InterPro" id="IPR049720">
    <property type="entry name" value="EF1B_bsu/dsu"/>
</dbReference>
<dbReference type="InterPro" id="IPR014038">
    <property type="entry name" value="EF1B_bsu/dsu_GNE"/>
</dbReference>
<protein>
    <recommendedName>
        <fullName evidence="4">Elongation factor 1-delta</fullName>
    </recommendedName>
</protein>
<dbReference type="Gene3D" id="3.30.70.60">
    <property type="match status" value="1"/>
</dbReference>
<dbReference type="InterPro" id="IPR036219">
    <property type="entry name" value="eEF-1beta-like_sf"/>
</dbReference>
<dbReference type="SMART" id="SM00888">
    <property type="entry name" value="EF1_GNE"/>
    <property type="match status" value="1"/>
</dbReference>
<dbReference type="InterPro" id="IPR001326">
    <property type="entry name" value="Transl_elong_EF1B_B/D_CS"/>
</dbReference>
<sequence>MLRGRGSACSELCPPPGLSWSVPLRFPGAARSPSLSFAVLSSQFQILVAASLACVKMATNFLVHEKIWFDKFKYDDAERKFYEQMNGPVTAGSRQENGASVILRDIARARENIQKSLAGSSGPGASSGPGGDHSELIVRIASLEVENQNLRGVVHDLQQSISKLEVRLNTLEKSSPTHRATAPQTQHVSPMRQVEPPTKKAATPAEDDEDDDIDLFGSDEEEEDKEAARLREERLRQYAEKKAKKPSLVAKSSILLDVKPWDDETDMAQLETCVRSIQLDGLVWGGSKLVPVGYGIRKLQIQCVVEDDKVGTDLLEEEITKFEEHVQSVDIAAFNKI</sequence>
<feature type="compositionally biased region" description="Polar residues" evidence="6">
    <location>
        <begin position="172"/>
        <end position="188"/>
    </location>
</feature>
<evidence type="ECO:0000313" key="10">
    <source>
        <dbReference type="RefSeq" id="XP_027259661.1"/>
    </source>
</evidence>
<feature type="domain" description="Elongation factor 1 beta central acidic region eukaryote" evidence="8">
    <location>
        <begin position="215"/>
        <end position="242"/>
    </location>
</feature>
<name>A0A9J7FL12_CRIGR</name>
<evidence type="ECO:0000256" key="4">
    <source>
        <dbReference type="ARBA" id="ARBA00039378"/>
    </source>
</evidence>
<dbReference type="PANTHER" id="PTHR11595:SF26">
    <property type="entry name" value="ELONGATION FACTOR 1-DELTA"/>
    <property type="match status" value="1"/>
</dbReference>
<dbReference type="RefSeq" id="XP_027259661.1">
    <property type="nucleotide sequence ID" value="XM_027403860.2"/>
</dbReference>
<dbReference type="SMART" id="SM01182">
    <property type="entry name" value="EF-1_beta_acid"/>
    <property type="match status" value="1"/>
</dbReference>
<feature type="compositionally biased region" description="Acidic residues" evidence="6">
    <location>
        <begin position="205"/>
        <end position="225"/>
    </location>
</feature>
<reference evidence="9" key="2">
    <citation type="journal article" date="2020" name="Biotechnol. Bioeng.">
        <title>Chromosome-scale scaffolds for the Chinese hamster reference genome assembly to facilitate the study of the CHO epigenome.</title>
        <authorList>
            <person name="Hilliard W."/>
            <person name="MacDonald M."/>
            <person name="Lee K.H."/>
        </authorList>
    </citation>
    <scope>NUCLEOTIDE SEQUENCE [LARGE SCALE GENOMIC DNA]</scope>
    <source>
        <strain evidence="9">17A/GY</strain>
    </source>
</reference>
<evidence type="ECO:0000259" key="8">
    <source>
        <dbReference type="SMART" id="SM01182"/>
    </source>
</evidence>
<dbReference type="GO" id="GO:0003746">
    <property type="term" value="F:translation elongation factor activity"/>
    <property type="evidence" value="ECO:0007669"/>
    <property type="project" value="UniProtKB-KW"/>
</dbReference>
<dbReference type="InterPro" id="IPR018940">
    <property type="entry name" value="EF-1_beta_acid_region_euk"/>
</dbReference>
<evidence type="ECO:0000259" key="7">
    <source>
        <dbReference type="SMART" id="SM00888"/>
    </source>
</evidence>
<evidence type="ECO:0000256" key="1">
    <source>
        <dbReference type="ARBA" id="ARBA00007411"/>
    </source>
</evidence>
<feature type="region of interest" description="Disordered" evidence="6">
    <location>
        <begin position="172"/>
        <end position="228"/>
    </location>
</feature>
<gene>
    <name evidence="10" type="primary">Eef1d</name>
</gene>
<keyword evidence="9" id="KW-1185">Reference proteome</keyword>
<dbReference type="GO" id="GO:0005085">
    <property type="term" value="F:guanyl-nucleotide exchange factor activity"/>
    <property type="evidence" value="ECO:0007669"/>
    <property type="project" value="TreeGrafter"/>
</dbReference>